<organism evidence="1 2">
    <name type="scientific">[Myrmecia] bisecta</name>
    <dbReference type="NCBI Taxonomy" id="41462"/>
    <lineage>
        <taxon>Eukaryota</taxon>
        <taxon>Viridiplantae</taxon>
        <taxon>Chlorophyta</taxon>
        <taxon>core chlorophytes</taxon>
        <taxon>Trebouxiophyceae</taxon>
        <taxon>Trebouxiales</taxon>
        <taxon>Trebouxiaceae</taxon>
        <taxon>Myrmecia</taxon>
    </lineage>
</organism>
<accession>A0AAW1QAU6</accession>
<dbReference type="InterPro" id="IPR029063">
    <property type="entry name" value="SAM-dependent_MTases_sf"/>
</dbReference>
<dbReference type="Proteomes" id="UP001489004">
    <property type="component" value="Unassembled WGS sequence"/>
</dbReference>
<dbReference type="PANTHER" id="PTHR14614:SF123">
    <property type="entry name" value="OS04G0645500 PROTEIN"/>
    <property type="match status" value="1"/>
</dbReference>
<dbReference type="Pfam" id="PF10294">
    <property type="entry name" value="Methyltransf_16"/>
    <property type="match status" value="1"/>
</dbReference>
<evidence type="ECO:0000313" key="1">
    <source>
        <dbReference type="EMBL" id="KAK9818122.1"/>
    </source>
</evidence>
<comment type="caution">
    <text evidence="1">The sequence shown here is derived from an EMBL/GenBank/DDBJ whole genome shotgun (WGS) entry which is preliminary data.</text>
</comment>
<protein>
    <submittedName>
        <fullName evidence="1">Uncharacterized protein</fullName>
    </submittedName>
</protein>
<gene>
    <name evidence="1" type="ORF">WJX72_007470</name>
</gene>
<dbReference type="Gene3D" id="3.40.50.150">
    <property type="entry name" value="Vaccinia Virus protein VP39"/>
    <property type="match status" value="1"/>
</dbReference>
<dbReference type="PANTHER" id="PTHR14614">
    <property type="entry name" value="HEPATOCELLULAR CARCINOMA-ASSOCIATED ANTIGEN"/>
    <property type="match status" value="1"/>
</dbReference>
<dbReference type="CDD" id="cd02440">
    <property type="entry name" value="AdoMet_MTases"/>
    <property type="match status" value="1"/>
</dbReference>
<proteinExistence type="predicted"/>
<dbReference type="InterPro" id="IPR019410">
    <property type="entry name" value="Methyltransf_16"/>
</dbReference>
<dbReference type="SUPFAM" id="SSF53335">
    <property type="entry name" value="S-adenosyl-L-methionine-dependent methyltransferases"/>
    <property type="match status" value="1"/>
</dbReference>
<keyword evidence="2" id="KW-1185">Reference proteome</keyword>
<dbReference type="AlphaFoldDB" id="A0AAW1QAU6"/>
<evidence type="ECO:0000313" key="2">
    <source>
        <dbReference type="Proteomes" id="UP001489004"/>
    </source>
</evidence>
<sequence length="214" mass="23138">MTVRELSLGSCTLQIAEHKHLQDEAGAVIWDAGLVLVHYLAHQTGDYLEGKRVIELGAGTGVAGLTAASLGANVLLTDLPQLLPGLHYNVQANKLTSRVDVSELVWGQDVAHLQPPFDVIIASDLLYDVACIPLLFITVAQLSGPDTVTLLAFEDRPVVVDVAFRELQKAGLTAKQVPETELDPHWQSPDIHIYKLRLTLQPNSTATAANPQLT</sequence>
<name>A0AAW1QAU6_9CHLO</name>
<reference evidence="1 2" key="1">
    <citation type="journal article" date="2024" name="Nat. Commun.">
        <title>Phylogenomics reveals the evolutionary origins of lichenization in chlorophyte algae.</title>
        <authorList>
            <person name="Puginier C."/>
            <person name="Libourel C."/>
            <person name="Otte J."/>
            <person name="Skaloud P."/>
            <person name="Haon M."/>
            <person name="Grisel S."/>
            <person name="Petersen M."/>
            <person name="Berrin J.G."/>
            <person name="Delaux P.M."/>
            <person name="Dal Grande F."/>
            <person name="Keller J."/>
        </authorList>
    </citation>
    <scope>NUCLEOTIDE SEQUENCE [LARGE SCALE GENOMIC DNA]</scope>
    <source>
        <strain evidence="1 2">SAG 2043</strain>
    </source>
</reference>
<dbReference type="EMBL" id="JALJOR010000004">
    <property type="protein sequence ID" value="KAK9818122.1"/>
    <property type="molecule type" value="Genomic_DNA"/>
</dbReference>